<dbReference type="EMBL" id="WRXP01001510">
    <property type="protein sequence ID" value="KAF1002229.1"/>
    <property type="molecule type" value="Genomic_DNA"/>
</dbReference>
<accession>A0A6L5B955</accession>
<dbReference type="Proteomes" id="UP000593563">
    <property type="component" value="Unassembled WGS sequence"/>
</dbReference>
<comment type="caution">
    <text evidence="2">The sequence shown here is derived from an EMBL/GenBank/DDBJ whole genome shotgun (WGS) entry which is preliminary data.</text>
</comment>
<dbReference type="AlphaFoldDB" id="A0A6L5B955"/>
<feature type="region of interest" description="Disordered" evidence="1">
    <location>
        <begin position="271"/>
        <end position="299"/>
    </location>
</feature>
<evidence type="ECO:0000313" key="3">
    <source>
        <dbReference type="Proteomes" id="UP000593563"/>
    </source>
</evidence>
<protein>
    <submittedName>
        <fullName evidence="2">Uncharacterized protein</fullName>
    </submittedName>
</protein>
<evidence type="ECO:0000256" key="1">
    <source>
        <dbReference type="SAM" id="MobiDB-lite"/>
    </source>
</evidence>
<feature type="compositionally biased region" description="Basic and acidic residues" evidence="1">
    <location>
        <begin position="282"/>
        <end position="291"/>
    </location>
</feature>
<gene>
    <name evidence="2" type="ORF">AG4045_021142</name>
</gene>
<reference evidence="2" key="1">
    <citation type="submission" date="2020-01" db="EMBL/GenBank/DDBJ databases">
        <title>The Celery Genome Sequence Reveals Sequential Paleo-tetraploidization, Resistance Gene Elimination, Karyotype Evolution, and Functional Innovation in Apiales.</title>
        <authorList>
            <person name="Song X."/>
        </authorList>
    </citation>
    <scope>NUCLEOTIDE SEQUENCE</scope>
    <source>
        <tissue evidence="2">Leaf</tissue>
    </source>
</reference>
<evidence type="ECO:0000313" key="2">
    <source>
        <dbReference type="EMBL" id="KAF1002229.1"/>
    </source>
</evidence>
<keyword evidence="3" id="KW-1185">Reference proteome</keyword>
<name>A0A6L5B955_APIGR</name>
<proteinExistence type="predicted"/>
<organism evidence="2 3">
    <name type="scientific">Apium graveolens</name>
    <name type="common">Celery</name>
    <dbReference type="NCBI Taxonomy" id="4045"/>
    <lineage>
        <taxon>Eukaryota</taxon>
        <taxon>Viridiplantae</taxon>
        <taxon>Streptophyta</taxon>
        <taxon>Embryophyta</taxon>
        <taxon>Tracheophyta</taxon>
        <taxon>Spermatophyta</taxon>
        <taxon>Magnoliopsida</taxon>
        <taxon>eudicotyledons</taxon>
        <taxon>Gunneridae</taxon>
        <taxon>Pentapetalae</taxon>
        <taxon>asterids</taxon>
        <taxon>campanulids</taxon>
        <taxon>Apiales</taxon>
        <taxon>Apiaceae</taxon>
        <taxon>Apioideae</taxon>
        <taxon>apioid superclade</taxon>
        <taxon>Apieae</taxon>
        <taxon>Apium</taxon>
    </lineage>
</organism>
<sequence length="299" mass="34740">MSSSSLSPSSHPLFSSTFTPSLYILYNNPQPTSSKSFNISRFKLFSSHQTVEFDTQKIKPTKKKRKPRPSFLEQIEDKWCVKTTSLRQKFPWEEEKSEKSEKSEFFQEKVEFDEFTESRTDGNSVVSDGFVENRVKFAPWDQRSKNTNAQVEFDAGTESRSDGNSVVSDGYVRNRVKFAPWDQRTKIKNTQVEFEGGRGIKVDEFDGVESRIDESDSVKFVPWDQRRKFDEAQVDYEAGNVESRNGKGKRFYEFPEGYDEDEEAYLEVYDSGDEDGNTSLGRHFDIDESKKKMQSRRYS</sequence>